<evidence type="ECO:0000313" key="4">
    <source>
        <dbReference type="EMBL" id="RVU32390.1"/>
    </source>
</evidence>
<evidence type="ECO:0000313" key="5">
    <source>
        <dbReference type="Proteomes" id="UP000282818"/>
    </source>
</evidence>
<evidence type="ECO:0000256" key="1">
    <source>
        <dbReference type="ARBA" id="ARBA00022801"/>
    </source>
</evidence>
<feature type="modified residue" description="4-aspartylphosphate" evidence="2">
    <location>
        <position position="52"/>
    </location>
</feature>
<dbReference type="InterPro" id="IPR001932">
    <property type="entry name" value="PPM-type_phosphatase-like_dom"/>
</dbReference>
<dbReference type="InterPro" id="IPR001789">
    <property type="entry name" value="Sig_transdc_resp-reg_receiver"/>
</dbReference>
<organism evidence="4 5">
    <name type="scientific">Neptunomonas marina</name>
    <dbReference type="NCBI Taxonomy" id="1815562"/>
    <lineage>
        <taxon>Bacteria</taxon>
        <taxon>Pseudomonadati</taxon>
        <taxon>Pseudomonadota</taxon>
        <taxon>Gammaproteobacteria</taxon>
        <taxon>Oceanospirillales</taxon>
        <taxon>Oceanospirillaceae</taxon>
        <taxon>Neptunomonas</taxon>
    </lineage>
</organism>
<dbReference type="EMBL" id="SACQ01000001">
    <property type="protein sequence ID" value="RVU32390.1"/>
    <property type="molecule type" value="Genomic_DNA"/>
</dbReference>
<proteinExistence type="predicted"/>
<dbReference type="InterPro" id="IPR011006">
    <property type="entry name" value="CheY-like_superfamily"/>
</dbReference>
<keyword evidence="2" id="KW-0597">Phosphoprotein</keyword>
<dbReference type="GO" id="GO:0016791">
    <property type="term" value="F:phosphatase activity"/>
    <property type="evidence" value="ECO:0007669"/>
    <property type="project" value="TreeGrafter"/>
</dbReference>
<accession>A0A437QCW9</accession>
<dbReference type="SUPFAM" id="SSF52172">
    <property type="entry name" value="CheY-like"/>
    <property type="match status" value="1"/>
</dbReference>
<keyword evidence="1" id="KW-0378">Hydrolase</keyword>
<dbReference type="Proteomes" id="UP000282818">
    <property type="component" value="Unassembled WGS sequence"/>
</dbReference>
<name>A0A437QCW9_9GAMM</name>
<dbReference type="Gene3D" id="3.40.50.2300">
    <property type="match status" value="1"/>
</dbReference>
<dbReference type="Pfam" id="PF07228">
    <property type="entry name" value="SpoIIE"/>
    <property type="match status" value="1"/>
</dbReference>
<dbReference type="PROSITE" id="PS50110">
    <property type="entry name" value="RESPONSE_REGULATORY"/>
    <property type="match status" value="1"/>
</dbReference>
<evidence type="ECO:0000256" key="2">
    <source>
        <dbReference type="PROSITE-ProRule" id="PRU00169"/>
    </source>
</evidence>
<dbReference type="SMART" id="SM00448">
    <property type="entry name" value="REC"/>
    <property type="match status" value="1"/>
</dbReference>
<dbReference type="GO" id="GO:0000160">
    <property type="term" value="P:phosphorelay signal transduction system"/>
    <property type="evidence" value="ECO:0007669"/>
    <property type="project" value="InterPro"/>
</dbReference>
<keyword evidence="5" id="KW-1185">Reference proteome</keyword>
<feature type="domain" description="Response regulatory" evidence="3">
    <location>
        <begin position="2"/>
        <end position="119"/>
    </location>
</feature>
<protein>
    <submittedName>
        <fullName evidence="4">Response regulator</fullName>
    </submittedName>
</protein>
<dbReference type="InterPro" id="IPR036457">
    <property type="entry name" value="PPM-type-like_dom_sf"/>
</dbReference>
<dbReference type="Pfam" id="PF00072">
    <property type="entry name" value="Response_reg"/>
    <property type="match status" value="1"/>
</dbReference>
<dbReference type="PANTHER" id="PTHR43156:SF2">
    <property type="entry name" value="STAGE II SPORULATION PROTEIN E"/>
    <property type="match status" value="1"/>
</dbReference>
<comment type="caution">
    <text evidence="4">The sequence shown here is derived from an EMBL/GenBank/DDBJ whole genome shotgun (WGS) entry which is preliminary data.</text>
</comment>
<reference evidence="4 5" key="1">
    <citation type="submission" date="2019-01" db="EMBL/GenBank/DDBJ databases">
        <authorList>
            <person name="Chen W.-M."/>
        </authorList>
    </citation>
    <scope>NUCLEOTIDE SEQUENCE [LARGE SCALE GENOMIC DNA]</scope>
    <source>
        <strain evidence="4 5">HPM-16</strain>
    </source>
</reference>
<sequence length="368" mass="41152">MKVLIAEDDITSQTMLCELVADWGFEPVPANNGEDAWDLLTAPDAPRLVLLDWEMPKLLGVQLCERIRQVYTTDPVYIIFITVRTRTEDIVQGLNAGANDFVTKPFAFSELKARVMVGARVLKLQSELNQARDMLSTERELIENIIGEMRDPSLFETAHVRSLQEPVEKTSGDILFSASRPDGGQHILLGDFTGHGLTAAIAGPLVSDIFYSMTAKGLPLLEIAQETNRQLRRKLPIDMFLAAIFIELSPSRQELRVWNCGMEPVLVFRWGDVVQRLESSFVALGILADTVEPVESVPVRSCDRVIAYSDGVTEAQNASGEEFGNQRLEQVLTDIIRKNQDIDQLKSIIDEFSCEQQQDDITLIELVC</sequence>
<dbReference type="PANTHER" id="PTHR43156">
    <property type="entry name" value="STAGE II SPORULATION PROTEIN E-RELATED"/>
    <property type="match status" value="1"/>
</dbReference>
<dbReference type="SMART" id="SM00331">
    <property type="entry name" value="PP2C_SIG"/>
    <property type="match status" value="1"/>
</dbReference>
<gene>
    <name evidence="4" type="ORF">EOE65_01685</name>
</gene>
<dbReference type="RefSeq" id="WP_127692559.1">
    <property type="nucleotide sequence ID" value="NZ_SACQ01000001.1"/>
</dbReference>
<evidence type="ECO:0000259" key="3">
    <source>
        <dbReference type="PROSITE" id="PS50110"/>
    </source>
</evidence>
<dbReference type="InterPro" id="IPR052016">
    <property type="entry name" value="Bact_Sigma-Reg"/>
</dbReference>
<dbReference type="Gene3D" id="6.10.250.690">
    <property type="match status" value="1"/>
</dbReference>
<dbReference type="Gene3D" id="3.60.40.10">
    <property type="entry name" value="PPM-type phosphatase domain"/>
    <property type="match status" value="1"/>
</dbReference>
<dbReference type="AlphaFoldDB" id="A0A437QCW9"/>
<dbReference type="CDD" id="cd17574">
    <property type="entry name" value="REC_OmpR"/>
    <property type="match status" value="1"/>
</dbReference>